<reference evidence="8" key="1">
    <citation type="journal article" date="2019" name="Int. J. Syst. Evol. Microbiol.">
        <title>The Global Catalogue of Microorganisms (GCM) 10K type strain sequencing project: providing services to taxonomists for standard genome sequencing and annotation.</title>
        <authorList>
            <consortium name="The Broad Institute Genomics Platform"/>
            <consortium name="The Broad Institute Genome Sequencing Center for Infectious Disease"/>
            <person name="Wu L."/>
            <person name="Ma J."/>
        </authorList>
    </citation>
    <scope>NUCLEOTIDE SEQUENCE [LARGE SCALE GENOMIC DNA]</scope>
    <source>
        <strain evidence="8">KCTC 33575</strain>
    </source>
</reference>
<keyword evidence="4" id="KW-0564">Palmitate</keyword>
<organism evidence="7 8">
    <name type="scientific">Corticicoccus populi</name>
    <dbReference type="NCBI Taxonomy" id="1812821"/>
    <lineage>
        <taxon>Bacteria</taxon>
        <taxon>Bacillati</taxon>
        <taxon>Bacillota</taxon>
        <taxon>Bacilli</taxon>
        <taxon>Bacillales</taxon>
        <taxon>Staphylococcaceae</taxon>
        <taxon>Corticicoccus</taxon>
    </lineage>
</organism>
<evidence type="ECO:0000256" key="3">
    <source>
        <dbReference type="ARBA" id="ARBA00023136"/>
    </source>
</evidence>
<evidence type="ECO:0000313" key="7">
    <source>
        <dbReference type="EMBL" id="MFD2831578.1"/>
    </source>
</evidence>
<evidence type="ECO:0000256" key="6">
    <source>
        <dbReference type="SAM" id="MobiDB-lite"/>
    </source>
</evidence>
<sequence length="560" mass="63086">MRAYSFGGLKVFLLILVTVGVLSACVQKPSYDSEEDSEDGKPVTYIGRSTGTNPRLPEGDTFEDNAYTRVAEEELDIDIRNAFEANGEDYTRQVSLAIASGSIPDMMLVTREELQDLAENDLIEDLSSVFDENASDYIKEVYQSFDNRPLEDATFDDKLMGLPGTEALAAPQMVWIREDWMEELGIEIDEDDDLLITLEELEMVAESFVEEDPGGSGNPVGIPFESYLTADNFGGSFTMNSIAAVFEGQPKKYLIEEDGSITYGSTSEGMKESLELMNRWYEKGLVDPQFGTRSFDDIISLLTNGQSGIALAPWHFPDWGLPTVREMNKEARFKPYALADEEGNVNVFEQNTTANYIVVKKGYDHAEKAVEMLNLYYDTIPNTEEKDMDTRFPEVAEYLELGVDNSTKPFNIVVLPLEKYLNDYHDVEDVLDEEITVGEVADAEVRQNINGIKEYTENPEGAQTSSWSSYHSRILGWGLMDTVTRNDAFKWVETAYVNDTATMEQKGPDLAKTEEEDFIKIITGVEDIDYFDVFVDKWSRQGGEDVLLEVEEAVKEQENQ</sequence>
<gene>
    <name evidence="7" type="ORF">ACFSX4_13960</name>
</gene>
<accession>A0ABW5X0B7</accession>
<comment type="caution">
    <text evidence="7">The sequence shown here is derived from an EMBL/GenBank/DDBJ whole genome shotgun (WGS) entry which is preliminary data.</text>
</comment>
<dbReference type="EMBL" id="JBHUOQ010000005">
    <property type="protein sequence ID" value="MFD2831578.1"/>
    <property type="molecule type" value="Genomic_DNA"/>
</dbReference>
<dbReference type="SUPFAM" id="SSF53850">
    <property type="entry name" value="Periplasmic binding protein-like II"/>
    <property type="match status" value="1"/>
</dbReference>
<keyword evidence="5" id="KW-0449">Lipoprotein</keyword>
<dbReference type="InterPro" id="IPR006059">
    <property type="entry name" value="SBP"/>
</dbReference>
<proteinExistence type="predicted"/>
<feature type="region of interest" description="Disordered" evidence="6">
    <location>
        <begin position="29"/>
        <end position="59"/>
    </location>
</feature>
<evidence type="ECO:0000256" key="5">
    <source>
        <dbReference type="ARBA" id="ARBA00023288"/>
    </source>
</evidence>
<evidence type="ECO:0000313" key="8">
    <source>
        <dbReference type="Proteomes" id="UP001597519"/>
    </source>
</evidence>
<keyword evidence="2" id="KW-0732">Signal</keyword>
<dbReference type="Gene3D" id="3.40.190.10">
    <property type="entry name" value="Periplasmic binding protein-like II"/>
    <property type="match status" value="2"/>
</dbReference>
<dbReference type="PROSITE" id="PS51257">
    <property type="entry name" value="PROKAR_LIPOPROTEIN"/>
    <property type="match status" value="1"/>
</dbReference>
<dbReference type="PANTHER" id="PTHR43649:SF33">
    <property type="entry name" value="POLYGALACTURONAN_RHAMNOGALACTURONAN-BINDING PROTEIN YTCQ"/>
    <property type="match status" value="1"/>
</dbReference>
<keyword evidence="8" id="KW-1185">Reference proteome</keyword>
<name>A0ABW5X0B7_9STAP</name>
<protein>
    <submittedName>
        <fullName evidence="7">Extracellular solute-binding protein</fullName>
    </submittedName>
</protein>
<dbReference type="Pfam" id="PF13416">
    <property type="entry name" value="SBP_bac_8"/>
    <property type="match status" value="1"/>
</dbReference>
<evidence type="ECO:0000256" key="4">
    <source>
        <dbReference type="ARBA" id="ARBA00023139"/>
    </source>
</evidence>
<dbReference type="PANTHER" id="PTHR43649">
    <property type="entry name" value="ARABINOSE-BINDING PROTEIN-RELATED"/>
    <property type="match status" value="1"/>
</dbReference>
<keyword evidence="3" id="KW-0472">Membrane</keyword>
<evidence type="ECO:0000256" key="2">
    <source>
        <dbReference type="ARBA" id="ARBA00022729"/>
    </source>
</evidence>
<keyword evidence="1" id="KW-1003">Cell membrane</keyword>
<dbReference type="InterPro" id="IPR050490">
    <property type="entry name" value="Bact_solute-bd_prot1"/>
</dbReference>
<evidence type="ECO:0000256" key="1">
    <source>
        <dbReference type="ARBA" id="ARBA00022475"/>
    </source>
</evidence>
<dbReference type="Proteomes" id="UP001597519">
    <property type="component" value="Unassembled WGS sequence"/>
</dbReference>
<dbReference type="RefSeq" id="WP_377775900.1">
    <property type="nucleotide sequence ID" value="NZ_JBHUOQ010000005.1"/>
</dbReference>